<dbReference type="AlphaFoldDB" id="A0A0G4B5C4"/>
<dbReference type="Proteomes" id="UP000035648">
    <property type="component" value="Chromosome"/>
</dbReference>
<dbReference type="EMBL" id="CP011213">
    <property type="protein sequence ID" value="AKM82618.1"/>
    <property type="molecule type" value="Genomic_DNA"/>
</dbReference>
<protein>
    <submittedName>
        <fullName evidence="1">Uncharacterized protein</fullName>
    </submittedName>
</protein>
<name>A0A0G4B5C4_9BACT</name>
<sequence length="178" mass="19897">MSRVETLKNGIVVVHNLTINYDEPPPNLKWLSSENKQGLVYDFPAEKWNIGKSGIIEGVDIPILWPPILWQGSVGIMCNKSRERLTERNIGYSVPVELVALQDKEIIKELEGIGILWVTALGQNNDDFMANPEGDPQPVSLGLLDEKWFGNGLFLGYGFFDWLGQRAFVGAPQITCLL</sequence>
<evidence type="ECO:0000313" key="1">
    <source>
        <dbReference type="EMBL" id="AKM82618.1"/>
    </source>
</evidence>
<reference evidence="1 2" key="1">
    <citation type="journal article" date="2015" name="Nature">
        <title>rRNA introns, odd ribosomes, and small enigmatic genomes across a large radiation of phyla.</title>
        <authorList>
            <person name="Brown C.T."/>
            <person name="Hug L.A."/>
            <person name="Thomas B.C."/>
            <person name="Sharon I."/>
            <person name="Castelle C.J."/>
            <person name="Singh A."/>
            <person name="Wilkins M.J."/>
            <person name="Williams K.H."/>
            <person name="Banfield J.F."/>
        </authorList>
    </citation>
    <scope>NUCLEOTIDE SEQUENCE [LARGE SCALE GENOMIC DNA]</scope>
</reference>
<organism evidence="1 2">
    <name type="scientific">Berkelbacteria bacterium GW2011_GWE1_39_12</name>
    <dbReference type="NCBI Taxonomy" id="1618337"/>
    <lineage>
        <taxon>Bacteria</taxon>
        <taxon>Candidatus Berkelbacteria</taxon>
    </lineage>
</organism>
<evidence type="ECO:0000313" key="2">
    <source>
        <dbReference type="Proteomes" id="UP000035648"/>
    </source>
</evidence>
<proteinExistence type="predicted"/>
<accession>A0A0G4B5C4</accession>
<dbReference type="KEGG" id="bbgw:UT28_C0001G0840"/>
<gene>
    <name evidence="1" type="ORF">UT28_C0001G0840</name>
</gene>
<dbReference type="STRING" id="1618337.UT28_C0001G0840"/>